<dbReference type="InterPro" id="IPR021109">
    <property type="entry name" value="Peptidase_aspartic_dom_sf"/>
</dbReference>
<keyword evidence="6" id="KW-0378">Hydrolase</keyword>
<evidence type="ECO:0000256" key="5">
    <source>
        <dbReference type="ARBA" id="ARBA00022759"/>
    </source>
</evidence>
<organism evidence="13 14">
    <name type="scientific">Caenorhabditis japonica</name>
    <dbReference type="NCBI Taxonomy" id="281687"/>
    <lineage>
        <taxon>Eukaryota</taxon>
        <taxon>Metazoa</taxon>
        <taxon>Ecdysozoa</taxon>
        <taxon>Nematoda</taxon>
        <taxon>Chromadorea</taxon>
        <taxon>Rhabditida</taxon>
        <taxon>Rhabditina</taxon>
        <taxon>Rhabditomorpha</taxon>
        <taxon>Rhabditoidea</taxon>
        <taxon>Rhabditidae</taxon>
        <taxon>Peloderinae</taxon>
        <taxon>Caenorhabditis</taxon>
    </lineage>
</organism>
<evidence type="ECO:0000256" key="2">
    <source>
        <dbReference type="ARBA" id="ARBA00022679"/>
    </source>
</evidence>
<dbReference type="InterPro" id="IPR041373">
    <property type="entry name" value="RT_RNaseH"/>
</dbReference>
<dbReference type="Pfam" id="PF17917">
    <property type="entry name" value="RT_RNaseH"/>
    <property type="match status" value="1"/>
</dbReference>
<feature type="region of interest" description="Disordered" evidence="9">
    <location>
        <begin position="1196"/>
        <end position="1333"/>
    </location>
</feature>
<dbReference type="Gene3D" id="2.40.70.10">
    <property type="entry name" value="Acid Proteases"/>
    <property type="match status" value="1"/>
</dbReference>
<feature type="domain" description="CCHC-type" evidence="10">
    <location>
        <begin position="181"/>
        <end position="196"/>
    </location>
</feature>
<dbReference type="InterPro" id="IPR043128">
    <property type="entry name" value="Rev_trsase/Diguanyl_cyclase"/>
</dbReference>
<dbReference type="FunFam" id="3.10.20.370:FF:000001">
    <property type="entry name" value="Retrovirus-related Pol polyprotein from transposon 17.6-like protein"/>
    <property type="match status" value="1"/>
</dbReference>
<feature type="domain" description="Reverse transcriptase" evidence="11">
    <location>
        <begin position="396"/>
        <end position="574"/>
    </location>
</feature>
<keyword evidence="14" id="KW-1185">Reference proteome</keyword>
<evidence type="ECO:0000313" key="14">
    <source>
        <dbReference type="Proteomes" id="UP000005237"/>
    </source>
</evidence>
<evidence type="ECO:0000259" key="10">
    <source>
        <dbReference type="PROSITE" id="PS50158"/>
    </source>
</evidence>
<evidence type="ECO:0000256" key="9">
    <source>
        <dbReference type="SAM" id="MobiDB-lite"/>
    </source>
</evidence>
<dbReference type="InterPro" id="IPR000477">
    <property type="entry name" value="RT_dom"/>
</dbReference>
<evidence type="ECO:0000256" key="3">
    <source>
        <dbReference type="ARBA" id="ARBA00022695"/>
    </source>
</evidence>
<dbReference type="SUPFAM" id="SSF50630">
    <property type="entry name" value="Acid proteases"/>
    <property type="match status" value="1"/>
</dbReference>
<dbReference type="GO" id="GO:0003964">
    <property type="term" value="F:RNA-directed DNA polymerase activity"/>
    <property type="evidence" value="ECO:0007669"/>
    <property type="project" value="UniProtKB-KW"/>
</dbReference>
<dbReference type="SUPFAM" id="SSF53098">
    <property type="entry name" value="Ribonuclease H-like"/>
    <property type="match status" value="1"/>
</dbReference>
<dbReference type="Proteomes" id="UP000005237">
    <property type="component" value="Unassembled WGS sequence"/>
</dbReference>
<dbReference type="PROSITE" id="PS50878">
    <property type="entry name" value="RT_POL"/>
    <property type="match status" value="1"/>
</dbReference>
<dbReference type="GO" id="GO:0008270">
    <property type="term" value="F:zinc ion binding"/>
    <property type="evidence" value="ECO:0007669"/>
    <property type="project" value="UniProtKB-KW"/>
</dbReference>
<feature type="compositionally biased region" description="Polar residues" evidence="9">
    <location>
        <begin position="1324"/>
        <end position="1333"/>
    </location>
</feature>
<dbReference type="CDD" id="cd09274">
    <property type="entry name" value="RNase_HI_RT_Ty3"/>
    <property type="match status" value="1"/>
</dbReference>
<dbReference type="FunFam" id="3.30.420.10:FF:000131">
    <property type="entry name" value="Protein CBG26278"/>
    <property type="match status" value="1"/>
</dbReference>
<dbReference type="InterPro" id="IPR001584">
    <property type="entry name" value="Integrase_cat-core"/>
</dbReference>
<keyword evidence="3" id="KW-0548">Nucleotidyltransferase</keyword>
<dbReference type="GO" id="GO:0004519">
    <property type="term" value="F:endonuclease activity"/>
    <property type="evidence" value="ECO:0007669"/>
    <property type="project" value="UniProtKB-KW"/>
</dbReference>
<protein>
    <recommendedName>
        <fullName evidence="1">RNA-directed DNA polymerase</fullName>
        <ecNumber evidence="1">2.7.7.49</ecNumber>
    </recommendedName>
</protein>
<keyword evidence="8" id="KW-0862">Zinc</keyword>
<dbReference type="InterPro" id="IPR043502">
    <property type="entry name" value="DNA/RNA_pol_sf"/>
</dbReference>
<dbReference type="Gene3D" id="3.10.10.10">
    <property type="entry name" value="HIV Type 1 Reverse Transcriptase, subunit A, domain 1"/>
    <property type="match status" value="1"/>
</dbReference>
<dbReference type="GO" id="GO:0016787">
    <property type="term" value="F:hydrolase activity"/>
    <property type="evidence" value="ECO:0007669"/>
    <property type="project" value="UniProtKB-KW"/>
</dbReference>
<dbReference type="InterPro" id="IPR036875">
    <property type="entry name" value="Znf_CCHC_sf"/>
</dbReference>
<dbReference type="GO" id="GO:0005737">
    <property type="term" value="C:cytoplasm"/>
    <property type="evidence" value="ECO:0007669"/>
    <property type="project" value="UniProtKB-ARBA"/>
</dbReference>
<sequence>MPAEVNFEDTVAMLKKLFNETKSLTRLRYELLSVKFDGNDRKIYTGLVKSRFSVAQWSIMTEDQAQCLLWIMGLQSHEHAELRARALRELEQDSRITLTELTDRLDQVIALRNDSDFMGGPASSVNAVNYNKAKQQPQSSRKPSQAHSKSNNSCQPPKTPCYKCGQMHWARDCKLSSNTVCRNCNKNGHLAKVCKSKRSTNNAIFIAQSSVQNRNRIYYNVEIEGKQIKMQLDTGAEVTLMNSKDWMRLNKPKLSHSTINLRTANNEPIKVKGQFKCNFNLNGHHGSGLCHVTDTASLLGLDWIAQDTTLYQHLIQASVNSISNAIPEASSACRKKLELGLRSTFPDVFESGLGRCSKAKASLQLKPNASPTFRKARPVPYAVLPMVTQELNRLVKQGVYTATDYSDFATPIVVVDKKDGSIRLCGDYSTGLNDSLDSHQHPLPTAEDIFSTLNGGKYFTQIDLSEAYLQIEVDEDSKKMLTINTHLGLFYPNRLPYGVKSAPAIFQQIVDTMISGLEGVAAYMDDLIICGSTVEEHNRRLHSLFERIKEYGLRVKSSKCSFLQSEVKFLGFIVNRNGRRPDPAKITAIEKMPAPTDVSQLRSFLGLVQFYGSFVKDLHNFRGPLDELTKKDVDFVWTKSCESSFGRIKDVLKSDLLLTHFDPKLPIIVAADASNYGIGAVITHRMADGSEKAIFHASKSLTTAQRGYSQIEKEGLGLIFAVEKFHRYLHGRKFTLRTDHKPLLAIFGSKKGIPVYSSNRLQRWALILLNYNFDIKYINTASFGQADALSRLIATNLANVESEDRVIASVEADLDAEHRGIINNLPVNATTILKASKADPTITAVIKYVRDGNWPKLEKTSPVYQFFNRRESLSIINDTLMFGHRIVIPKSLRSRVLQTLHQAHPGTDRMKKLARSFVYWPNIDKDIENLVRNCVDCQTAAKNPVKTTLEPWPASSSPFERVHIDYAGPINGSTTSITATATIALLIPIFARFGNPKTLVSDNGTQFTASEFATFCASRGIRHLRSPPFHPQSNGQAERFVDTFKRALQKMRREGTTQEALQKFLMSYRSTPCSSAPNELSPAENFIGRKMNTIMDLMIPATHGSRLDRDQSMDKMKEQFNRHHGAKKKEFSPGDAVFVKDYRSEVTWIPGHVVARFGKVKYRVECNGQLWDRHANQLRRRDHQISTSSPLLEMFDLPSQTSHSNPPPICSPHLPLQHLPQSSPHRQALPNSSPARRLSSNVDRQSKPMDSLSSIDLPSQQMDLSSSDALSLDDAAMDGSSSDGSTMTRAGPCAPVVSSSSQGLAGPLPLRRSERAPKIPSRLNMASSGKSYK</sequence>
<dbReference type="Gene3D" id="4.10.60.10">
    <property type="entry name" value="Zinc finger, CCHC-type"/>
    <property type="match status" value="1"/>
</dbReference>
<dbReference type="EnsemblMetazoa" id="CJA31164.1">
    <property type="protein sequence ID" value="CJA31164.1"/>
    <property type="gene ID" value="WBGene00207011"/>
</dbReference>
<feature type="compositionally biased region" description="Low complexity" evidence="9">
    <location>
        <begin position="132"/>
        <end position="146"/>
    </location>
</feature>
<dbReference type="Gene3D" id="3.30.420.10">
    <property type="entry name" value="Ribonuclease H-like superfamily/Ribonuclease H"/>
    <property type="match status" value="1"/>
</dbReference>
<evidence type="ECO:0000313" key="13">
    <source>
        <dbReference type="EnsemblMetazoa" id="CJA31164.1"/>
    </source>
</evidence>
<evidence type="ECO:0000256" key="7">
    <source>
        <dbReference type="ARBA" id="ARBA00022918"/>
    </source>
</evidence>
<feature type="compositionally biased region" description="Polar residues" evidence="9">
    <location>
        <begin position="147"/>
        <end position="156"/>
    </location>
</feature>
<dbReference type="InterPro" id="IPR050951">
    <property type="entry name" value="Retrovirus_Pol_polyprotein"/>
</dbReference>
<keyword evidence="5" id="KW-0255">Endonuclease</keyword>
<dbReference type="GO" id="GO:0019899">
    <property type="term" value="F:enzyme binding"/>
    <property type="evidence" value="ECO:0007669"/>
    <property type="project" value="UniProtKB-ARBA"/>
</dbReference>
<feature type="compositionally biased region" description="Low complexity" evidence="9">
    <location>
        <begin position="1259"/>
        <end position="1285"/>
    </location>
</feature>
<accession>A0A8R1EB14</accession>
<dbReference type="InterPro" id="IPR012337">
    <property type="entry name" value="RNaseH-like_sf"/>
</dbReference>
<dbReference type="Pfam" id="PF13975">
    <property type="entry name" value="gag-asp_proteas"/>
    <property type="match status" value="1"/>
</dbReference>
<dbReference type="CDD" id="cd01647">
    <property type="entry name" value="RT_LTR"/>
    <property type="match status" value="1"/>
</dbReference>
<dbReference type="EC" id="2.7.7.49" evidence="1"/>
<keyword evidence="2" id="KW-0808">Transferase</keyword>
<dbReference type="FunFam" id="3.30.70.270:FF:000020">
    <property type="entry name" value="Transposon Tf2-6 polyprotein-like Protein"/>
    <property type="match status" value="1"/>
</dbReference>
<keyword evidence="8" id="KW-0479">Metal-binding</keyword>
<feature type="domain" description="Integrase catalytic" evidence="12">
    <location>
        <begin position="978"/>
        <end position="1090"/>
    </location>
</feature>
<dbReference type="SUPFAM" id="SSF57756">
    <property type="entry name" value="Retrovirus zinc finger-like domains"/>
    <property type="match status" value="1"/>
</dbReference>
<dbReference type="InterPro" id="IPR036397">
    <property type="entry name" value="RNaseH_sf"/>
</dbReference>
<evidence type="ECO:0000256" key="4">
    <source>
        <dbReference type="ARBA" id="ARBA00022722"/>
    </source>
</evidence>
<dbReference type="Pfam" id="PF00078">
    <property type="entry name" value="RVT_1"/>
    <property type="match status" value="1"/>
</dbReference>
<dbReference type="InterPro" id="IPR041588">
    <property type="entry name" value="Integrase_H2C2"/>
</dbReference>
<dbReference type="Gene3D" id="1.10.340.70">
    <property type="match status" value="1"/>
</dbReference>
<keyword evidence="7" id="KW-0695">RNA-directed DNA polymerase</keyword>
<evidence type="ECO:0000256" key="1">
    <source>
        <dbReference type="ARBA" id="ARBA00012493"/>
    </source>
</evidence>
<evidence type="ECO:0000256" key="8">
    <source>
        <dbReference type="PROSITE-ProRule" id="PRU00047"/>
    </source>
</evidence>
<dbReference type="Pfam" id="PF00665">
    <property type="entry name" value="rve"/>
    <property type="match status" value="1"/>
</dbReference>
<dbReference type="SMART" id="SM00343">
    <property type="entry name" value="ZnF_C2HC"/>
    <property type="match status" value="2"/>
</dbReference>
<dbReference type="Pfam" id="PF17921">
    <property type="entry name" value="Integrase_H2C2"/>
    <property type="match status" value="1"/>
</dbReference>
<dbReference type="Gene3D" id="3.30.70.270">
    <property type="match status" value="2"/>
</dbReference>
<dbReference type="PROSITE" id="PS50994">
    <property type="entry name" value="INTEGRASE"/>
    <property type="match status" value="1"/>
</dbReference>
<dbReference type="PANTHER" id="PTHR37984">
    <property type="entry name" value="PROTEIN CBG26694"/>
    <property type="match status" value="1"/>
</dbReference>
<proteinExistence type="predicted"/>
<evidence type="ECO:0000259" key="11">
    <source>
        <dbReference type="PROSITE" id="PS50878"/>
    </source>
</evidence>
<reference evidence="13" key="2">
    <citation type="submission" date="2022-06" db="UniProtKB">
        <authorList>
            <consortium name="EnsemblMetazoa"/>
        </authorList>
    </citation>
    <scope>IDENTIFICATION</scope>
    <source>
        <strain evidence="13">DF5081</strain>
    </source>
</reference>
<dbReference type="PANTHER" id="PTHR37984:SF5">
    <property type="entry name" value="PROTEIN NYNRIN-LIKE"/>
    <property type="match status" value="1"/>
</dbReference>
<keyword evidence="4" id="KW-0540">Nuclease</keyword>
<dbReference type="PROSITE" id="PS50158">
    <property type="entry name" value="ZF_CCHC"/>
    <property type="match status" value="1"/>
</dbReference>
<evidence type="ECO:0000259" key="12">
    <source>
        <dbReference type="PROSITE" id="PS50994"/>
    </source>
</evidence>
<feature type="region of interest" description="Disordered" evidence="9">
    <location>
        <begin position="131"/>
        <end position="156"/>
    </location>
</feature>
<dbReference type="Pfam" id="PF00098">
    <property type="entry name" value="zf-CCHC"/>
    <property type="match status" value="1"/>
</dbReference>
<dbReference type="FunFam" id="1.10.340.70:FF:000003">
    <property type="entry name" value="Protein CBG25708"/>
    <property type="match status" value="1"/>
</dbReference>
<feature type="compositionally biased region" description="Polar residues" evidence="9">
    <location>
        <begin position="1219"/>
        <end position="1243"/>
    </location>
</feature>
<reference evidence="14" key="1">
    <citation type="submission" date="2010-08" db="EMBL/GenBank/DDBJ databases">
        <authorList>
            <consortium name="Caenorhabditis japonica Sequencing Consortium"/>
            <person name="Wilson R.K."/>
        </authorList>
    </citation>
    <scope>NUCLEOTIDE SEQUENCE [LARGE SCALE GENOMIC DNA]</scope>
    <source>
        <strain evidence="14">DF5081</strain>
    </source>
</reference>
<evidence type="ECO:0000256" key="6">
    <source>
        <dbReference type="ARBA" id="ARBA00022801"/>
    </source>
</evidence>
<dbReference type="SUPFAM" id="SSF56672">
    <property type="entry name" value="DNA/RNA polymerases"/>
    <property type="match status" value="1"/>
</dbReference>
<dbReference type="GO" id="GO:0042575">
    <property type="term" value="C:DNA polymerase complex"/>
    <property type="evidence" value="ECO:0007669"/>
    <property type="project" value="UniProtKB-ARBA"/>
</dbReference>
<dbReference type="InterPro" id="IPR001878">
    <property type="entry name" value="Znf_CCHC"/>
</dbReference>
<name>A0A8R1EB14_CAEJA</name>
<keyword evidence="8" id="KW-0863">Zinc-finger</keyword>
<dbReference type="GO" id="GO:0003676">
    <property type="term" value="F:nucleic acid binding"/>
    <property type="evidence" value="ECO:0007669"/>
    <property type="project" value="InterPro"/>
</dbReference>
<dbReference type="GO" id="GO:0015074">
    <property type="term" value="P:DNA integration"/>
    <property type="evidence" value="ECO:0007669"/>
    <property type="project" value="InterPro"/>
</dbReference>